<dbReference type="InterPro" id="IPR025686">
    <property type="entry name" value="Glucos_trans_II"/>
</dbReference>
<evidence type="ECO:0000313" key="3">
    <source>
        <dbReference type="Proteomes" id="UP000027584"/>
    </source>
</evidence>
<keyword evidence="1" id="KW-1133">Transmembrane helix</keyword>
<protein>
    <recommendedName>
        <fullName evidence="4">Lipoprotein</fullName>
    </recommendedName>
</protein>
<keyword evidence="1" id="KW-0812">Transmembrane</keyword>
<gene>
    <name evidence="2" type="ORF">BN963_SGAL_01479</name>
</gene>
<dbReference type="Proteomes" id="UP000027584">
    <property type="component" value="Unassembled WGS sequence"/>
</dbReference>
<feature type="transmembrane region" description="Helical" evidence="1">
    <location>
        <begin position="194"/>
        <end position="213"/>
    </location>
</feature>
<reference evidence="2 3" key="1">
    <citation type="submission" date="2014-02" db="EMBL/GenBank/DDBJ databases">
        <authorList>
            <person name="Manrique M."/>
        </authorList>
    </citation>
    <scope>NUCLEOTIDE SEQUENCE [LARGE SCALE GENOMIC DNA]</scope>
    <source>
        <strain evidence="2 3">LMG17956</strain>
    </source>
</reference>
<name>A0A060RKX0_9STRE</name>
<feature type="transmembrane region" description="Helical" evidence="1">
    <location>
        <begin position="12"/>
        <end position="33"/>
    </location>
</feature>
<reference evidence="2 3" key="2">
    <citation type="submission" date="2014-05" db="EMBL/GenBank/DDBJ databases">
        <title>Genome sequence of Streptococcus gallolyticus.</title>
        <authorList>
            <person name="Del Campo R."/>
        </authorList>
    </citation>
    <scope>NUCLEOTIDE SEQUENCE [LARGE SCALE GENOMIC DNA]</scope>
    <source>
        <strain evidence="2 3">LMG17956</strain>
    </source>
</reference>
<dbReference type="EMBL" id="CCBC010000178">
    <property type="protein sequence ID" value="CDO18281.1"/>
    <property type="molecule type" value="Genomic_DNA"/>
</dbReference>
<dbReference type="Pfam" id="PF14264">
    <property type="entry name" value="Glucos_trans_II"/>
    <property type="match status" value="1"/>
</dbReference>
<comment type="caution">
    <text evidence="2">The sequence shown here is derived from an EMBL/GenBank/DDBJ whole genome shotgun (WGS) entry which is preliminary data.</text>
</comment>
<feature type="transmembrane region" description="Helical" evidence="1">
    <location>
        <begin position="257"/>
        <end position="275"/>
    </location>
</feature>
<organism evidence="2 3">
    <name type="scientific">Streptococcus gallolyticus</name>
    <dbReference type="NCBI Taxonomy" id="315405"/>
    <lineage>
        <taxon>Bacteria</taxon>
        <taxon>Bacillati</taxon>
        <taxon>Bacillota</taxon>
        <taxon>Bacilli</taxon>
        <taxon>Lactobacillales</taxon>
        <taxon>Streptococcaceae</taxon>
        <taxon>Streptococcus</taxon>
    </lineage>
</organism>
<evidence type="ECO:0000313" key="2">
    <source>
        <dbReference type="EMBL" id="CDO18281.1"/>
    </source>
</evidence>
<evidence type="ECO:0008006" key="4">
    <source>
        <dbReference type="Google" id="ProtNLM"/>
    </source>
</evidence>
<feature type="transmembrane region" description="Helical" evidence="1">
    <location>
        <begin position="319"/>
        <end position="336"/>
    </location>
</feature>
<accession>A0A060RKX0</accession>
<feature type="transmembrane region" description="Helical" evidence="1">
    <location>
        <begin position="348"/>
        <end position="367"/>
    </location>
</feature>
<keyword evidence="1" id="KW-0472">Membrane</keyword>
<proteinExistence type="predicted"/>
<dbReference type="AlphaFoldDB" id="A0A060RKX0"/>
<evidence type="ECO:0000256" key="1">
    <source>
        <dbReference type="SAM" id="Phobius"/>
    </source>
</evidence>
<feature type="transmembrane region" description="Helical" evidence="1">
    <location>
        <begin position="149"/>
        <end position="182"/>
    </location>
</feature>
<feature type="transmembrane region" description="Helical" evidence="1">
    <location>
        <begin position="282"/>
        <end position="307"/>
    </location>
</feature>
<feature type="transmembrane region" description="Helical" evidence="1">
    <location>
        <begin position="73"/>
        <end position="95"/>
    </location>
</feature>
<sequence length="483" mass="54788">MRFIKSNKSSIFLILVIYLIVCINIGLAEYPYIDDIGRQIQGYSGFSEHYSRYVSEVAVRFLNLGGHLSDIGLASQILSAFIMTLSSLLLIYVLIPTKKISKVTSFASTLIGINPLFIECLSFRFDSPFMTLSVLFSIVPFIFWNKNRILFIISSVITTFLMCNSYQASSGIFLVLTATMLLLDVVNKEKVANLLSRFISAALSYICGVLLYFCQIKLFPPVFSSAADTAPINKLTHFVILNSKIYLRNIYNQSNKVWVVLALIAVVLFALNIVLSSKINKLLTIFLVTAYLGVSSVLSYGTYLIFMTPYSLLRPRYEYGFGFFISTILIALSLRYKGKIFRLSNQAVVFLLSFYLAIFSLLYPSALKQQNDVFKSQSIILANDLNPYLSQQTSNVVRLNRLFTNSKVYTNSTINYPILNSLIMTNSNISWDMTMRFNEITNLNVDLQAFDETKVNVNMFEKLQDSKLYSIYSNGNELYVVMK</sequence>